<sequence>MARSWLPPAVDTAKFSIRDVKKEEQGAVRASTCWCEGVMPVTCRDAVMPGRKPAGGVTGVVPGRLGDVVQGGGGEGPCAAVALLQVGQMHGFSEQLWKWLLGCSSGNRDLLQLGLRKVHVEWCVSAPDGWCGDGSCVPVLYSWKRAWGAEAPEWLWIEVVGNINLVFRPDAIGTGKPGGCGAGTVAAVSRGWALCLCNVEPCQLPKGQPGEVLQPSDDFRGPPLDSLQQVHVLLILGAPELDAVLQDTVGFLGCKRTLLGHVELFIDQHPQVLLLRAALNPFSAQSVFVLGIALMHVQDLALGLVELHEVHKGSPLKPVRVPLDGIPSLQRVDRTTQLSVVSKLAEGALNPTVRVADKAVNQHWSHP</sequence>
<keyword evidence="2" id="KW-1185">Reference proteome</keyword>
<protein>
    <submittedName>
        <fullName evidence="1">Uncharacterized protein</fullName>
    </submittedName>
</protein>
<proteinExistence type="predicted"/>
<organism evidence="1 2">
    <name type="scientific">Mycteria americana</name>
    <name type="common">Wood stork</name>
    <dbReference type="NCBI Taxonomy" id="33587"/>
    <lineage>
        <taxon>Eukaryota</taxon>
        <taxon>Metazoa</taxon>
        <taxon>Chordata</taxon>
        <taxon>Craniata</taxon>
        <taxon>Vertebrata</taxon>
        <taxon>Euteleostomi</taxon>
        <taxon>Archelosauria</taxon>
        <taxon>Archosauria</taxon>
        <taxon>Dinosauria</taxon>
        <taxon>Saurischia</taxon>
        <taxon>Theropoda</taxon>
        <taxon>Coelurosauria</taxon>
        <taxon>Aves</taxon>
        <taxon>Neognathae</taxon>
        <taxon>Neoaves</taxon>
        <taxon>Aequornithes</taxon>
        <taxon>Ciconiiformes</taxon>
        <taxon>Ciconiidae</taxon>
        <taxon>Mycteria</taxon>
    </lineage>
</organism>
<evidence type="ECO:0000313" key="2">
    <source>
        <dbReference type="Proteomes" id="UP001333110"/>
    </source>
</evidence>
<dbReference type="AlphaFoldDB" id="A0AAN7S882"/>
<dbReference type="EMBL" id="JAUNZN010000005">
    <property type="protein sequence ID" value="KAK4821253.1"/>
    <property type="molecule type" value="Genomic_DNA"/>
</dbReference>
<name>A0AAN7S882_MYCAM</name>
<gene>
    <name evidence="1" type="ORF">QYF61_016552</name>
</gene>
<dbReference type="Proteomes" id="UP001333110">
    <property type="component" value="Unassembled WGS sequence"/>
</dbReference>
<comment type="caution">
    <text evidence="1">The sequence shown here is derived from an EMBL/GenBank/DDBJ whole genome shotgun (WGS) entry which is preliminary data.</text>
</comment>
<evidence type="ECO:0000313" key="1">
    <source>
        <dbReference type="EMBL" id="KAK4821253.1"/>
    </source>
</evidence>
<reference evidence="1 2" key="1">
    <citation type="journal article" date="2023" name="J. Hered.">
        <title>Chromosome-level genome of the wood stork (Mycteria americana) provides insight into avian chromosome evolution.</title>
        <authorList>
            <person name="Flamio R. Jr."/>
            <person name="Ramstad K.M."/>
        </authorList>
    </citation>
    <scope>NUCLEOTIDE SEQUENCE [LARGE SCALE GENOMIC DNA]</scope>
    <source>
        <strain evidence="1">JAX WOST 10</strain>
    </source>
</reference>
<accession>A0AAN7S882</accession>